<accession>A0A2P4SUC9</accession>
<dbReference type="EMBL" id="PPHD01022660">
    <property type="protein sequence ID" value="POI27690.1"/>
    <property type="molecule type" value="Genomic_DNA"/>
</dbReference>
<sequence length="87" mass="9793">MQTFALHRDVLGTTLYTEAFSLCFIACFHHSWGSYFFVAALMITLGEIEVQQQIGVSNTKGNKFGYIVLFHGKQNLIVLCPLFSEAE</sequence>
<comment type="caution">
    <text evidence="1">The sequence shown here is derived from an EMBL/GenBank/DDBJ whole genome shotgun (WGS) entry which is preliminary data.</text>
</comment>
<organism evidence="1 2">
    <name type="scientific">Bambusicola thoracicus</name>
    <name type="common">Chinese bamboo-partridge</name>
    <name type="synonym">Perdix thoracica</name>
    <dbReference type="NCBI Taxonomy" id="9083"/>
    <lineage>
        <taxon>Eukaryota</taxon>
        <taxon>Metazoa</taxon>
        <taxon>Chordata</taxon>
        <taxon>Craniata</taxon>
        <taxon>Vertebrata</taxon>
        <taxon>Euteleostomi</taxon>
        <taxon>Archelosauria</taxon>
        <taxon>Archosauria</taxon>
        <taxon>Dinosauria</taxon>
        <taxon>Saurischia</taxon>
        <taxon>Theropoda</taxon>
        <taxon>Coelurosauria</taxon>
        <taxon>Aves</taxon>
        <taxon>Neognathae</taxon>
        <taxon>Galloanserae</taxon>
        <taxon>Galliformes</taxon>
        <taxon>Phasianidae</taxon>
        <taxon>Perdicinae</taxon>
        <taxon>Bambusicola</taxon>
    </lineage>
</organism>
<evidence type="ECO:0000313" key="1">
    <source>
        <dbReference type="EMBL" id="POI27690.1"/>
    </source>
</evidence>
<reference evidence="1 2" key="1">
    <citation type="submission" date="2018-01" db="EMBL/GenBank/DDBJ databases">
        <title>Comparison of the Chinese Bamboo Partridge and Red Junglefowl genome sequences highlights the importance of demography in genome evolution.</title>
        <authorList>
            <person name="Tiley G.P."/>
            <person name="Kimball R.T."/>
            <person name="Braun E.L."/>
            <person name="Burleigh J.G."/>
        </authorList>
    </citation>
    <scope>NUCLEOTIDE SEQUENCE [LARGE SCALE GENOMIC DNA]</scope>
    <source>
        <strain evidence="1">RTK389</strain>
        <tissue evidence="1">Blood</tissue>
    </source>
</reference>
<proteinExistence type="predicted"/>
<evidence type="ECO:0000313" key="2">
    <source>
        <dbReference type="Proteomes" id="UP000237246"/>
    </source>
</evidence>
<protein>
    <submittedName>
        <fullName evidence="1">Uncharacterized protein</fullName>
    </submittedName>
</protein>
<name>A0A2P4SUC9_BAMTH</name>
<keyword evidence="2" id="KW-1185">Reference proteome</keyword>
<dbReference type="Proteomes" id="UP000237246">
    <property type="component" value="Unassembled WGS sequence"/>
</dbReference>
<dbReference type="AlphaFoldDB" id="A0A2P4SUC9"/>
<gene>
    <name evidence="1" type="ORF">CIB84_008558</name>
</gene>